<evidence type="ECO:0000256" key="3">
    <source>
        <dbReference type="SAM" id="Phobius"/>
    </source>
</evidence>
<evidence type="ECO:0000256" key="2">
    <source>
        <dbReference type="ARBA" id="ARBA00022703"/>
    </source>
</evidence>
<dbReference type="AlphaFoldDB" id="A0AAY4DP88"/>
<dbReference type="PROSITE" id="PS50062">
    <property type="entry name" value="BCL2_FAMILY"/>
    <property type="match status" value="1"/>
</dbReference>
<reference evidence="5 6" key="1">
    <citation type="submission" date="2020-06" db="EMBL/GenBank/DDBJ databases">
        <authorList>
            <consortium name="Wellcome Sanger Institute Data Sharing"/>
        </authorList>
    </citation>
    <scope>NUCLEOTIDE SEQUENCE [LARGE SCALE GENOMIC DNA]</scope>
</reference>
<dbReference type="GO" id="GO:0042981">
    <property type="term" value="P:regulation of apoptotic process"/>
    <property type="evidence" value="ECO:0007669"/>
    <property type="project" value="InterPro"/>
</dbReference>
<keyword evidence="6" id="KW-1185">Reference proteome</keyword>
<dbReference type="PRINTS" id="PR01862">
    <property type="entry name" value="BCL2FAMILY"/>
</dbReference>
<reference evidence="5" key="3">
    <citation type="submission" date="2025-09" db="UniProtKB">
        <authorList>
            <consortium name="Ensembl"/>
        </authorList>
    </citation>
    <scope>IDENTIFICATION</scope>
</reference>
<dbReference type="Ensembl" id="ENSDCDT00010057221.1">
    <property type="protein sequence ID" value="ENSDCDP00010047009.1"/>
    <property type="gene ID" value="ENSDCDG00010028550.1"/>
</dbReference>
<organism evidence="5 6">
    <name type="scientific">Denticeps clupeoides</name>
    <name type="common">denticle herring</name>
    <dbReference type="NCBI Taxonomy" id="299321"/>
    <lineage>
        <taxon>Eukaryota</taxon>
        <taxon>Metazoa</taxon>
        <taxon>Chordata</taxon>
        <taxon>Craniata</taxon>
        <taxon>Vertebrata</taxon>
        <taxon>Euteleostomi</taxon>
        <taxon>Actinopterygii</taxon>
        <taxon>Neopterygii</taxon>
        <taxon>Teleostei</taxon>
        <taxon>Clupei</taxon>
        <taxon>Clupeiformes</taxon>
        <taxon>Denticipitoidei</taxon>
        <taxon>Denticipitidae</taxon>
        <taxon>Denticeps</taxon>
    </lineage>
</organism>
<evidence type="ECO:0000256" key="1">
    <source>
        <dbReference type="ARBA" id="ARBA00009458"/>
    </source>
</evidence>
<feature type="domain" description="Bcl-2 Bcl-2 homology region 1-3" evidence="4">
    <location>
        <begin position="57"/>
        <end position="151"/>
    </location>
</feature>
<name>A0AAY4DP88_9TELE</name>
<dbReference type="PANTHER" id="PTHR11256:SF42">
    <property type="entry name" value="APOPTOSIS REGULATOR BAX"/>
    <property type="match status" value="1"/>
</dbReference>
<dbReference type="GO" id="GO:0008053">
    <property type="term" value="P:mitochondrial fusion"/>
    <property type="evidence" value="ECO:0007669"/>
    <property type="project" value="TreeGrafter"/>
</dbReference>
<dbReference type="GO" id="GO:0005741">
    <property type="term" value="C:mitochondrial outer membrane"/>
    <property type="evidence" value="ECO:0007669"/>
    <property type="project" value="TreeGrafter"/>
</dbReference>
<reference evidence="5" key="2">
    <citation type="submission" date="2025-08" db="UniProtKB">
        <authorList>
            <consortium name="Ensembl"/>
        </authorList>
    </citation>
    <scope>IDENTIFICATION</scope>
</reference>
<dbReference type="Pfam" id="PF00452">
    <property type="entry name" value="Bcl-2"/>
    <property type="match status" value="1"/>
</dbReference>
<comment type="similarity">
    <text evidence="1">Belongs to the Bcl-2 family.</text>
</comment>
<evidence type="ECO:0000259" key="4">
    <source>
        <dbReference type="SMART" id="SM00337"/>
    </source>
</evidence>
<dbReference type="Proteomes" id="UP000694580">
    <property type="component" value="Chromosome 19"/>
</dbReference>
<dbReference type="SUPFAM" id="SSF56854">
    <property type="entry name" value="Bcl-2 inhibitors of programmed cell death"/>
    <property type="match status" value="1"/>
</dbReference>
<keyword evidence="3" id="KW-0472">Membrane</keyword>
<dbReference type="GO" id="GO:0097192">
    <property type="term" value="P:extrinsic apoptotic signaling pathway in absence of ligand"/>
    <property type="evidence" value="ECO:0007669"/>
    <property type="project" value="TreeGrafter"/>
</dbReference>
<keyword evidence="2" id="KW-0053">Apoptosis</keyword>
<dbReference type="Gene3D" id="1.10.437.10">
    <property type="entry name" value="Blc2-like"/>
    <property type="match status" value="1"/>
</dbReference>
<dbReference type="GO" id="GO:0051400">
    <property type="term" value="F:BH domain binding"/>
    <property type="evidence" value="ECO:0007669"/>
    <property type="project" value="TreeGrafter"/>
</dbReference>
<dbReference type="GO" id="GO:0008630">
    <property type="term" value="P:intrinsic apoptotic signaling pathway in response to DNA damage"/>
    <property type="evidence" value="ECO:0007669"/>
    <property type="project" value="TreeGrafter"/>
</dbReference>
<dbReference type="InterPro" id="IPR046371">
    <property type="entry name" value="Bcl-2_BH1-3"/>
</dbReference>
<dbReference type="CDD" id="cd06845">
    <property type="entry name" value="Bcl-2_like"/>
    <property type="match status" value="1"/>
</dbReference>
<dbReference type="InterPro" id="IPR036834">
    <property type="entry name" value="Bcl-2-like_sf"/>
</dbReference>
<dbReference type="InterPro" id="IPR026298">
    <property type="entry name" value="Bcl-2_fam"/>
</dbReference>
<evidence type="ECO:0000313" key="6">
    <source>
        <dbReference type="Proteomes" id="UP000694580"/>
    </source>
</evidence>
<feature type="transmembrane region" description="Helical" evidence="3">
    <location>
        <begin position="174"/>
        <end position="195"/>
    </location>
</feature>
<keyword evidence="3" id="KW-1133">Transmembrane helix</keyword>
<dbReference type="PANTHER" id="PTHR11256">
    <property type="entry name" value="BCL-2 RELATED"/>
    <property type="match status" value="1"/>
</dbReference>
<dbReference type="GeneTree" id="ENSGT01110000267445"/>
<gene>
    <name evidence="5" type="primary">LOC114769696</name>
</gene>
<proteinExistence type="inferred from homology"/>
<accession>A0AAY4DP88</accession>
<sequence>CRRSCSADKQIGAAVIHRVLRNEVEQSVGNADSFLPEATSLANQDAEKLSVQLADTIRIIGDHLASQRILNDLIDGIPQPDERFLSKLATKVFADGNVNWGRIVVLFYTVAKLAVKFVKAHFPESVQTVLRWTQTYFKENLLNWIIQAGGWINSISEFTCLRMTGLPSLSASQFLTTPVVLITVFACGFLLGAVWRICKNT</sequence>
<keyword evidence="3" id="KW-0812">Transmembrane</keyword>
<dbReference type="GO" id="GO:0015267">
    <property type="term" value="F:channel activity"/>
    <property type="evidence" value="ECO:0007669"/>
    <property type="project" value="TreeGrafter"/>
</dbReference>
<protein>
    <recommendedName>
        <fullName evidence="4">Bcl-2 Bcl-2 homology region 1-3 domain-containing protein</fullName>
    </recommendedName>
</protein>
<dbReference type="GO" id="GO:0001836">
    <property type="term" value="P:release of cytochrome c from mitochondria"/>
    <property type="evidence" value="ECO:0007669"/>
    <property type="project" value="TreeGrafter"/>
</dbReference>
<evidence type="ECO:0000313" key="5">
    <source>
        <dbReference type="Ensembl" id="ENSDCDP00010047009.1"/>
    </source>
</evidence>
<dbReference type="SMART" id="SM00337">
    <property type="entry name" value="BCL"/>
    <property type="match status" value="1"/>
</dbReference>
<dbReference type="InterPro" id="IPR002475">
    <property type="entry name" value="Bcl2-like"/>
</dbReference>